<dbReference type="Proteomes" id="UP001055072">
    <property type="component" value="Unassembled WGS sequence"/>
</dbReference>
<evidence type="ECO:0000313" key="2">
    <source>
        <dbReference type="Proteomes" id="UP001055072"/>
    </source>
</evidence>
<accession>A0ACB8UC35</accession>
<keyword evidence="2" id="KW-1185">Reference proteome</keyword>
<evidence type="ECO:0000313" key="1">
    <source>
        <dbReference type="EMBL" id="KAI0091957.1"/>
    </source>
</evidence>
<organism evidence="1 2">
    <name type="scientific">Irpex rosettiformis</name>
    <dbReference type="NCBI Taxonomy" id="378272"/>
    <lineage>
        <taxon>Eukaryota</taxon>
        <taxon>Fungi</taxon>
        <taxon>Dikarya</taxon>
        <taxon>Basidiomycota</taxon>
        <taxon>Agaricomycotina</taxon>
        <taxon>Agaricomycetes</taxon>
        <taxon>Polyporales</taxon>
        <taxon>Irpicaceae</taxon>
        <taxon>Irpex</taxon>
    </lineage>
</organism>
<gene>
    <name evidence="1" type="ORF">BDY19DRAFT_884629</name>
</gene>
<comment type="caution">
    <text evidence="1">The sequence shown here is derived from an EMBL/GenBank/DDBJ whole genome shotgun (WGS) entry which is preliminary data.</text>
</comment>
<name>A0ACB8UC35_9APHY</name>
<sequence>MSSYSRVNAVRGTTSIYTQSLRHVKASLPRFWNKRVVWSDPSPKDVKPKDRIKWWNIVPGDQVRIRGEDELREVQAVNKLRNMVYLRHQREDRTSENAANGQGVHYSRCQLYIGKHQFPPEAGNTEPRVLPVFATRVQMTRPGWNGGYYHWTRFAANTAPRLPGSTKDSDERLVIPWPKPSPKTKVDPTEYDTPAEAVSAITYVLPRLPPSLTGFVSKPPTQQAYINAIHEGKNVDPAGVMEVHLARELSNPHSRAKKQARWQAAQKHKRELLEQILRTEYKHLNGRTRKVAKQEAIFKWRVELEKERKAELYRRSVARGDVARLERQKIMKARKAARLERKLTGLELRPAANQSIPKSQQTTASI</sequence>
<reference evidence="1" key="1">
    <citation type="journal article" date="2021" name="Environ. Microbiol.">
        <title>Gene family expansions and transcriptome signatures uncover fungal adaptations to wood decay.</title>
        <authorList>
            <person name="Hage H."/>
            <person name="Miyauchi S."/>
            <person name="Viragh M."/>
            <person name="Drula E."/>
            <person name="Min B."/>
            <person name="Chaduli D."/>
            <person name="Navarro D."/>
            <person name="Favel A."/>
            <person name="Norest M."/>
            <person name="Lesage-Meessen L."/>
            <person name="Balint B."/>
            <person name="Merenyi Z."/>
            <person name="de Eugenio L."/>
            <person name="Morin E."/>
            <person name="Martinez A.T."/>
            <person name="Baldrian P."/>
            <person name="Stursova M."/>
            <person name="Martinez M.J."/>
            <person name="Novotny C."/>
            <person name="Magnuson J.K."/>
            <person name="Spatafora J.W."/>
            <person name="Maurice S."/>
            <person name="Pangilinan J."/>
            <person name="Andreopoulos W."/>
            <person name="LaButti K."/>
            <person name="Hundley H."/>
            <person name="Na H."/>
            <person name="Kuo A."/>
            <person name="Barry K."/>
            <person name="Lipzen A."/>
            <person name="Henrissat B."/>
            <person name="Riley R."/>
            <person name="Ahrendt S."/>
            <person name="Nagy L.G."/>
            <person name="Grigoriev I.V."/>
            <person name="Martin F."/>
            <person name="Rosso M.N."/>
        </authorList>
    </citation>
    <scope>NUCLEOTIDE SEQUENCE</scope>
    <source>
        <strain evidence="1">CBS 384.51</strain>
    </source>
</reference>
<dbReference type="EMBL" id="MU274904">
    <property type="protein sequence ID" value="KAI0091957.1"/>
    <property type="molecule type" value="Genomic_DNA"/>
</dbReference>
<proteinExistence type="predicted"/>
<protein>
    <submittedName>
        <fullName evidence="1">Uncharacterized protein</fullName>
    </submittedName>
</protein>